<name>A0A1M7QT24_9BACT</name>
<dbReference type="GO" id="GO:0016020">
    <property type="term" value="C:membrane"/>
    <property type="evidence" value="ECO:0007669"/>
    <property type="project" value="InterPro"/>
</dbReference>
<keyword evidence="2" id="KW-0813">Transport</keyword>
<proteinExistence type="inferred from homology"/>
<evidence type="ECO:0000256" key="1">
    <source>
        <dbReference type="ARBA" id="ARBA00009075"/>
    </source>
</evidence>
<dbReference type="Proteomes" id="UP000184513">
    <property type="component" value="Unassembled WGS sequence"/>
</dbReference>
<dbReference type="InterPro" id="IPR023614">
    <property type="entry name" value="Porin_dom_sf"/>
</dbReference>
<evidence type="ECO:0000256" key="3">
    <source>
        <dbReference type="ARBA" id="ARBA00022729"/>
    </source>
</evidence>
<dbReference type="InterPro" id="IPR005318">
    <property type="entry name" value="OM_porin_bac"/>
</dbReference>
<gene>
    <name evidence="4" type="ORF">SAMN04488057_1248</name>
</gene>
<protein>
    <submittedName>
        <fullName evidence="4">Outer membrane porin, OprD family</fullName>
    </submittedName>
</protein>
<dbReference type="Pfam" id="PF03573">
    <property type="entry name" value="OprD"/>
    <property type="match status" value="1"/>
</dbReference>
<evidence type="ECO:0000313" key="5">
    <source>
        <dbReference type="Proteomes" id="UP000184513"/>
    </source>
</evidence>
<dbReference type="STRING" id="388280.SAMN04488057_1248"/>
<accession>A0A1M7QT24</accession>
<keyword evidence="5" id="KW-1185">Reference proteome</keyword>
<evidence type="ECO:0000256" key="2">
    <source>
        <dbReference type="ARBA" id="ARBA00022448"/>
    </source>
</evidence>
<evidence type="ECO:0000313" key="4">
    <source>
        <dbReference type="EMBL" id="SHN34872.1"/>
    </source>
</evidence>
<dbReference type="OrthoDB" id="862900at2"/>
<dbReference type="AlphaFoldDB" id="A0A1M7QT24"/>
<sequence>MRTLQLIIYLSFLWFPLNARQDSTLWKTNVELGLRSYLMGTSYPGGDFKNDHAWGQMARVSLSSNLPHGFKVNAEYLGFLRLLSSDLTALDRRVPNLNRYEVGLFDVNHLDRRIFGKTGNLNLAFEMEKFQAKLGRMEINTPFINPQDGRLSPTYVEGLQLHFQLHPQIEMQSNLFWAVSPRSTGGWFGLGESIGMYPVARDVAGSPSAYFNNTHVDFAHVLNANFALKDHGKLQLNHTLVDNIYSAFLAQWDQHWNIPETDLKGITGLQATFQHGLGNGGNEEIDLRYRNPEDYHLILSGRIGLQSKRNLWYLNYTNMQGKGRYLSPREWGRDPFYTFIPRERNEGLGQVDALSTYFQHSFIPHPIQAYSFVGIYFLPDAADARRNKYAVPSYAQLNLGMRYNLDALVRGLHLHLIMMGKVALDQQELKPAWVYNKVNLIHFNTILNYTLPWQHGKF</sequence>
<reference evidence="4 5" key="1">
    <citation type="submission" date="2016-11" db="EMBL/GenBank/DDBJ databases">
        <authorList>
            <person name="Jaros S."/>
            <person name="Januszkiewicz K."/>
            <person name="Wedrychowicz H."/>
        </authorList>
    </citation>
    <scope>NUCLEOTIDE SEQUENCE [LARGE SCALE GENOMIC DNA]</scope>
    <source>
        <strain evidence="4 5">CGMCC 1.6102</strain>
    </source>
</reference>
<comment type="similarity">
    <text evidence="1">Belongs to the outer membrane porin (Opr) (TC 1.B.25) family.</text>
</comment>
<organism evidence="4 5">
    <name type="scientific">Cyclobacterium lianum</name>
    <dbReference type="NCBI Taxonomy" id="388280"/>
    <lineage>
        <taxon>Bacteria</taxon>
        <taxon>Pseudomonadati</taxon>
        <taxon>Bacteroidota</taxon>
        <taxon>Cytophagia</taxon>
        <taxon>Cytophagales</taxon>
        <taxon>Cyclobacteriaceae</taxon>
        <taxon>Cyclobacterium</taxon>
    </lineage>
</organism>
<dbReference type="RefSeq" id="WP_073098197.1">
    <property type="nucleotide sequence ID" value="NZ_FRCY01000024.1"/>
</dbReference>
<dbReference type="EMBL" id="FRCY01000024">
    <property type="protein sequence ID" value="SHN34872.1"/>
    <property type="molecule type" value="Genomic_DNA"/>
</dbReference>
<dbReference type="Gene3D" id="2.40.160.10">
    <property type="entry name" value="Porin"/>
    <property type="match status" value="1"/>
</dbReference>
<keyword evidence="3" id="KW-0732">Signal</keyword>